<sequence>MEERIDWALERIDWLGSDGSLPSISRRKQRRSPPPAPILSQKTTPSAIAAHRSPPRRRASALPLSGRRPNIRSPPSPICSIPSRFPTLTSAAPQVTVAHGALASQVVVAPPPPGPHRPSPTAPPHHPRISVRIASLSTRPSHIPALCGSVSPPSPHLPHILVLFTAAALQVAVNPPPFSLHRRVPFAAHIRRWSEHHRQNDVFNHPPSTAVSSVPRLAAFAMFVAKSNCVAAVTIFTFTFTDLSSQSRVKSSAELEEEMLANIPKFRARPFNKKVRIRLP</sequence>
<dbReference type="HOGENOM" id="CLU_1201502_0_0_1"/>
<organism evidence="2 3">
    <name type="scientific">Oryza rufipogon</name>
    <name type="common">Brownbeard rice</name>
    <name type="synonym">Asian wild rice</name>
    <dbReference type="NCBI Taxonomy" id="4529"/>
    <lineage>
        <taxon>Eukaryota</taxon>
        <taxon>Viridiplantae</taxon>
        <taxon>Streptophyta</taxon>
        <taxon>Embryophyta</taxon>
        <taxon>Tracheophyta</taxon>
        <taxon>Spermatophyta</taxon>
        <taxon>Magnoliopsida</taxon>
        <taxon>Liliopsida</taxon>
        <taxon>Poales</taxon>
        <taxon>Poaceae</taxon>
        <taxon>BOP clade</taxon>
        <taxon>Oryzoideae</taxon>
        <taxon>Oryzeae</taxon>
        <taxon>Oryzinae</taxon>
        <taxon>Oryza</taxon>
    </lineage>
</organism>
<keyword evidence="3" id="KW-1185">Reference proteome</keyword>
<proteinExistence type="predicted"/>
<name>A0A0E0NE00_ORYRU</name>
<evidence type="ECO:0000256" key="1">
    <source>
        <dbReference type="SAM" id="MobiDB-lite"/>
    </source>
</evidence>
<dbReference type="Proteomes" id="UP000008022">
    <property type="component" value="Unassembled WGS sequence"/>
</dbReference>
<feature type="region of interest" description="Disordered" evidence="1">
    <location>
        <begin position="16"/>
        <end position="78"/>
    </location>
</feature>
<dbReference type="AlphaFoldDB" id="A0A0E0NE00"/>
<feature type="compositionally biased region" description="Pro residues" evidence="1">
    <location>
        <begin position="109"/>
        <end position="124"/>
    </location>
</feature>
<dbReference type="Gramene" id="ORUFI02G14940.3">
    <property type="protein sequence ID" value="ORUFI02G14940.3"/>
    <property type="gene ID" value="ORUFI02G14940"/>
</dbReference>
<feature type="region of interest" description="Disordered" evidence="1">
    <location>
        <begin position="106"/>
        <end position="125"/>
    </location>
</feature>
<protein>
    <submittedName>
        <fullName evidence="2">Uncharacterized protein</fullName>
    </submittedName>
</protein>
<feature type="compositionally biased region" description="Low complexity" evidence="1">
    <location>
        <begin position="60"/>
        <end position="71"/>
    </location>
</feature>
<dbReference type="EnsemblPlants" id="ORUFI02G14940.3">
    <property type="protein sequence ID" value="ORUFI02G14940.3"/>
    <property type="gene ID" value="ORUFI02G14940"/>
</dbReference>
<reference evidence="3" key="1">
    <citation type="submission" date="2013-06" db="EMBL/GenBank/DDBJ databases">
        <authorList>
            <person name="Zhao Q."/>
        </authorList>
    </citation>
    <scope>NUCLEOTIDE SEQUENCE</scope>
    <source>
        <strain evidence="3">cv. W1943</strain>
    </source>
</reference>
<evidence type="ECO:0000313" key="3">
    <source>
        <dbReference type="Proteomes" id="UP000008022"/>
    </source>
</evidence>
<reference evidence="2" key="2">
    <citation type="submission" date="2015-06" db="UniProtKB">
        <authorList>
            <consortium name="EnsemblPlants"/>
        </authorList>
    </citation>
    <scope>IDENTIFICATION</scope>
</reference>
<accession>A0A0E0NE00</accession>
<evidence type="ECO:0000313" key="2">
    <source>
        <dbReference type="EnsemblPlants" id="ORUFI02G14940.3"/>
    </source>
</evidence>